<feature type="transmembrane region" description="Helical" evidence="6">
    <location>
        <begin position="149"/>
        <end position="173"/>
    </location>
</feature>
<comment type="subcellular location">
    <subcellularLocation>
        <location evidence="1">Membrane</location>
        <topology evidence="1">Multi-pass membrane protein</topology>
    </subcellularLocation>
</comment>
<name>A0A9N9TN87_PHYSR</name>
<evidence type="ECO:0000313" key="7">
    <source>
        <dbReference type="EMBL" id="CAG9859532.1"/>
    </source>
</evidence>
<dbReference type="Pfam" id="PF00335">
    <property type="entry name" value="Tetraspanin"/>
    <property type="match status" value="1"/>
</dbReference>
<dbReference type="GO" id="GO:0005886">
    <property type="term" value="C:plasma membrane"/>
    <property type="evidence" value="ECO:0007669"/>
    <property type="project" value="TreeGrafter"/>
</dbReference>
<feature type="transmembrane region" description="Helical" evidence="6">
    <location>
        <begin position="68"/>
        <end position="88"/>
    </location>
</feature>
<sequence length="371" mass="42225">MKKLKIKKPLKRATIKRNKVVDENSQTESTEGYSTADETDNTNNEENRLVTIKNGKFVYDIKFGTVKFITAVTMVLIFINTIFSLSLFDSSIRIRSHLGYFINMVSNTAEGAKLPIFQSLPVLIFLIFDLIFLFALWKIFKRKKQRKYNWLLFVIIIAHLALIILTFILLFVIMGHIYGGHVYIHDGIMEAMKNYSSNSLFKKQIDSLQIEFQCCGSKKYDEWYNIQWYDASLIKKGHAEKSNGNTPFSCCSMSSLSPCVHHNIENTGKGYLYTPEQNLSISTTGCHEKILTKTRQVGWKIIGNLLIFIVLQGVVLVGMRLLQTAHYASKFAFGGHNRVYTAWIFGRGVMKNSIAPDDGPPPVPPVPDELK</sequence>
<keyword evidence="8" id="KW-1185">Reference proteome</keyword>
<evidence type="ECO:0008006" key="9">
    <source>
        <dbReference type="Google" id="ProtNLM"/>
    </source>
</evidence>
<evidence type="ECO:0000313" key="8">
    <source>
        <dbReference type="Proteomes" id="UP001153712"/>
    </source>
</evidence>
<reference evidence="7" key="1">
    <citation type="submission" date="2022-01" db="EMBL/GenBank/DDBJ databases">
        <authorList>
            <person name="King R."/>
        </authorList>
    </citation>
    <scope>NUCLEOTIDE SEQUENCE</scope>
</reference>
<evidence type="ECO:0000256" key="4">
    <source>
        <dbReference type="ARBA" id="ARBA00023136"/>
    </source>
</evidence>
<dbReference type="InterPro" id="IPR018499">
    <property type="entry name" value="Tetraspanin/Peripherin"/>
</dbReference>
<evidence type="ECO:0000256" key="5">
    <source>
        <dbReference type="SAM" id="MobiDB-lite"/>
    </source>
</evidence>
<evidence type="ECO:0000256" key="3">
    <source>
        <dbReference type="ARBA" id="ARBA00022989"/>
    </source>
</evidence>
<organism evidence="7 8">
    <name type="scientific">Phyllotreta striolata</name>
    <name type="common">Striped flea beetle</name>
    <name type="synonym">Crioceris striolata</name>
    <dbReference type="NCBI Taxonomy" id="444603"/>
    <lineage>
        <taxon>Eukaryota</taxon>
        <taxon>Metazoa</taxon>
        <taxon>Ecdysozoa</taxon>
        <taxon>Arthropoda</taxon>
        <taxon>Hexapoda</taxon>
        <taxon>Insecta</taxon>
        <taxon>Pterygota</taxon>
        <taxon>Neoptera</taxon>
        <taxon>Endopterygota</taxon>
        <taxon>Coleoptera</taxon>
        <taxon>Polyphaga</taxon>
        <taxon>Cucujiformia</taxon>
        <taxon>Chrysomeloidea</taxon>
        <taxon>Chrysomelidae</taxon>
        <taxon>Galerucinae</taxon>
        <taxon>Alticini</taxon>
        <taxon>Phyllotreta</taxon>
    </lineage>
</organism>
<dbReference type="InterPro" id="IPR008952">
    <property type="entry name" value="Tetraspanin_EC2_sf"/>
</dbReference>
<feature type="transmembrane region" description="Helical" evidence="6">
    <location>
        <begin position="301"/>
        <end position="322"/>
    </location>
</feature>
<dbReference type="SUPFAM" id="SSF48652">
    <property type="entry name" value="Tetraspanin"/>
    <property type="match status" value="1"/>
</dbReference>
<feature type="compositionally biased region" description="Polar residues" evidence="5">
    <location>
        <begin position="23"/>
        <end position="33"/>
    </location>
</feature>
<accession>A0A9N9TN87</accession>
<evidence type="ECO:0000256" key="6">
    <source>
        <dbReference type="SAM" id="Phobius"/>
    </source>
</evidence>
<evidence type="ECO:0000256" key="1">
    <source>
        <dbReference type="ARBA" id="ARBA00004141"/>
    </source>
</evidence>
<dbReference type="PANTHER" id="PTHR19282:SF544">
    <property type="entry name" value="TETRASPANIN"/>
    <property type="match status" value="1"/>
</dbReference>
<dbReference type="PANTHER" id="PTHR19282">
    <property type="entry name" value="TETRASPANIN"/>
    <property type="match status" value="1"/>
</dbReference>
<dbReference type="FunFam" id="1.10.1450.10:FF:000061">
    <property type="entry name" value="KRR1 small subunit processome component homolog-like protein"/>
    <property type="match status" value="1"/>
</dbReference>
<proteinExistence type="predicted"/>
<gene>
    <name evidence="7" type="ORF">PHYEVI_LOCUS5906</name>
</gene>
<dbReference type="Gene3D" id="1.10.1450.10">
    <property type="entry name" value="Tetraspanin"/>
    <property type="match status" value="1"/>
</dbReference>
<protein>
    <recommendedName>
        <fullName evidence="9">Tetraspanin</fullName>
    </recommendedName>
</protein>
<dbReference type="AlphaFoldDB" id="A0A9N9TN87"/>
<feature type="region of interest" description="Disordered" evidence="5">
    <location>
        <begin position="17"/>
        <end position="44"/>
    </location>
</feature>
<evidence type="ECO:0000256" key="2">
    <source>
        <dbReference type="ARBA" id="ARBA00022692"/>
    </source>
</evidence>
<keyword evidence="4 6" id="KW-0472">Membrane</keyword>
<feature type="transmembrane region" description="Helical" evidence="6">
    <location>
        <begin position="116"/>
        <end position="137"/>
    </location>
</feature>
<keyword evidence="3 6" id="KW-1133">Transmembrane helix</keyword>
<dbReference type="Proteomes" id="UP001153712">
    <property type="component" value="Chromosome 2"/>
</dbReference>
<dbReference type="OrthoDB" id="9836210at2759"/>
<keyword evidence="2 6" id="KW-0812">Transmembrane</keyword>
<dbReference type="EMBL" id="OU900095">
    <property type="protein sequence ID" value="CAG9859532.1"/>
    <property type="molecule type" value="Genomic_DNA"/>
</dbReference>